<dbReference type="SUPFAM" id="SSF82693">
    <property type="entry name" value="Multidrug efflux transporter AcrB pore domain, PN1, PN2, PC1 and PC2 subdomains"/>
    <property type="match status" value="2"/>
</dbReference>
<name>A0A9W4R5L5_9GAMM</name>
<evidence type="ECO:0000313" key="5">
    <source>
        <dbReference type="Proteomes" id="UP001152485"/>
    </source>
</evidence>
<dbReference type="Gene3D" id="3.30.70.1320">
    <property type="entry name" value="Multidrug efflux transporter AcrB pore domain like"/>
    <property type="match status" value="1"/>
</dbReference>
<feature type="transmembrane region" description="Helical" evidence="1">
    <location>
        <begin position="344"/>
        <end position="361"/>
    </location>
</feature>
<protein>
    <submittedName>
        <fullName evidence="2">Multidrug resistance protein MdtC</fullName>
    </submittedName>
</protein>
<gene>
    <name evidence="2" type="primary">mdtC</name>
    <name evidence="2" type="ORF">PSECIP111854_04021</name>
    <name evidence="3" type="ORF">PSECIP111951_04061</name>
</gene>
<dbReference type="InterPro" id="IPR001036">
    <property type="entry name" value="Acrflvin-R"/>
</dbReference>
<keyword evidence="1" id="KW-0472">Membrane</keyword>
<organism evidence="2 4">
    <name type="scientific">Pseudoalteromonas holothuriae</name>
    <dbReference type="NCBI Taxonomy" id="2963714"/>
    <lineage>
        <taxon>Bacteria</taxon>
        <taxon>Pseudomonadati</taxon>
        <taxon>Pseudomonadota</taxon>
        <taxon>Gammaproteobacteria</taxon>
        <taxon>Alteromonadales</taxon>
        <taxon>Pseudoalteromonadaceae</taxon>
        <taxon>Pseudoalteromonas</taxon>
    </lineage>
</organism>
<dbReference type="PANTHER" id="PTHR32063:SF0">
    <property type="entry name" value="SWARMING MOTILITY PROTEIN SWRC"/>
    <property type="match status" value="1"/>
</dbReference>
<dbReference type="EMBL" id="CAMAPD010000033">
    <property type="protein sequence ID" value="CAH9068191.1"/>
    <property type="molecule type" value="Genomic_DNA"/>
</dbReference>
<reference evidence="2 5" key="1">
    <citation type="submission" date="2022-07" db="EMBL/GenBank/DDBJ databases">
        <authorList>
            <person name="Criscuolo A."/>
        </authorList>
    </citation>
    <scope>NUCLEOTIDE SEQUENCE</scope>
    <source>
        <strain evidence="5">CIP 111951</strain>
        <strain evidence="2">CIP111854</strain>
        <strain evidence="3">CIP111951</strain>
    </source>
</reference>
<dbReference type="InterPro" id="IPR027463">
    <property type="entry name" value="AcrB_DN_DC_subdom"/>
</dbReference>
<dbReference type="Proteomes" id="UP001152485">
    <property type="component" value="Unassembled WGS sequence"/>
</dbReference>
<keyword evidence="4" id="KW-1185">Reference proteome</keyword>
<dbReference type="RefSeq" id="WP_261595378.1">
    <property type="nucleotide sequence ID" value="NZ_CAMAPC010000029.1"/>
</dbReference>
<dbReference type="Gene3D" id="3.30.70.1440">
    <property type="entry name" value="Multidrug efflux transporter AcrB pore domain"/>
    <property type="match status" value="1"/>
</dbReference>
<dbReference type="SUPFAM" id="SSF82714">
    <property type="entry name" value="Multidrug efflux transporter AcrB TolC docking domain, DN and DC subdomains"/>
    <property type="match status" value="2"/>
</dbReference>
<feature type="transmembrane region" description="Helical" evidence="1">
    <location>
        <begin position="368"/>
        <end position="388"/>
    </location>
</feature>
<evidence type="ECO:0000313" key="3">
    <source>
        <dbReference type="EMBL" id="CAH9068191.1"/>
    </source>
</evidence>
<keyword evidence="1" id="KW-0812">Transmembrane</keyword>
<evidence type="ECO:0000256" key="1">
    <source>
        <dbReference type="SAM" id="Phobius"/>
    </source>
</evidence>
<dbReference type="Gene3D" id="1.20.1640.10">
    <property type="entry name" value="Multidrug efflux transporter AcrB transmembrane domain"/>
    <property type="match status" value="2"/>
</dbReference>
<proteinExistence type="predicted"/>
<dbReference type="PANTHER" id="PTHR32063">
    <property type="match status" value="1"/>
</dbReference>
<feature type="transmembrane region" description="Helical" evidence="1">
    <location>
        <begin position="471"/>
        <end position="493"/>
    </location>
</feature>
<feature type="transmembrane region" description="Helical" evidence="1">
    <location>
        <begin position="883"/>
        <end position="907"/>
    </location>
</feature>
<feature type="transmembrane region" description="Helical" evidence="1">
    <location>
        <begin position="857"/>
        <end position="876"/>
    </location>
</feature>
<dbReference type="Proteomes" id="UP001152467">
    <property type="component" value="Unassembled WGS sequence"/>
</dbReference>
<dbReference type="GO" id="GO:0042910">
    <property type="term" value="F:xenobiotic transmembrane transporter activity"/>
    <property type="evidence" value="ECO:0007669"/>
    <property type="project" value="TreeGrafter"/>
</dbReference>
<dbReference type="Pfam" id="PF00873">
    <property type="entry name" value="ACR_tran"/>
    <property type="match status" value="1"/>
</dbReference>
<feature type="transmembrane region" description="Helical" evidence="1">
    <location>
        <begin position="955"/>
        <end position="978"/>
    </location>
</feature>
<dbReference type="GO" id="GO:0005886">
    <property type="term" value="C:plasma membrane"/>
    <property type="evidence" value="ECO:0007669"/>
    <property type="project" value="TreeGrafter"/>
</dbReference>
<feature type="transmembrane region" description="Helical" evidence="1">
    <location>
        <begin position="394"/>
        <end position="414"/>
    </location>
</feature>
<dbReference type="PRINTS" id="PR00702">
    <property type="entry name" value="ACRIFLAVINRP"/>
</dbReference>
<feature type="transmembrane region" description="Helical" evidence="1">
    <location>
        <begin position="529"/>
        <end position="547"/>
    </location>
</feature>
<dbReference type="AlphaFoldDB" id="A0A9W4R5L5"/>
<evidence type="ECO:0000313" key="4">
    <source>
        <dbReference type="Proteomes" id="UP001152467"/>
    </source>
</evidence>
<dbReference type="SUPFAM" id="SSF82866">
    <property type="entry name" value="Multidrug efflux transporter AcrB transmembrane domain"/>
    <property type="match status" value="2"/>
</dbReference>
<sequence>MNLTRSSLKNPASVLVILVLIILFGVISIFKLPIQLTPDIEQPQISIFSGWRQAAPEEIESMIIEPLESAVKNTPGALEVNTQINQGRGSISLTFAVGSDMQQAMLDVLTSLNQAPPLPLDATDPIVVAGGGGGPGSGGPTAASLLVMPLSYEEDNFDMAVYQKQIEDFIEPRLARISGVSRVNLNSQRQRELRVTFDPHKAASYGISLGQIRRTISSSNDVSGGIADVGRRQYTVRFTGKYDVDSLTKMRVGYSGERPIYLGDIATVADTVTDRRAMTLRNGKPAYYITISRSNDSNTVAVLDDINQAIKELNNGILKDAGLAIELSYDASVHIRNALQLVKGNLGLGVLMACGILWLFFRGMRATLVIAATIPISLMVAFFALNLFDRSLNVVSLAGLAFAVGLVLDAAIIVQENIVRLKNEGLENAKAALKGATQVGGALFASTATSVAIFLPIMFMAGIEGQLFSDLALTLSIAVIASLVCALTIIPIANKYLPEKQQIVDPFQSYWIKLTNFIMTLTNSRKKQIAWVTALLGGSVMITLTLLPKTDFMPRAPTDGFFYSLNTPSGGNISFMEEEIAQRVKQRVMPYYLGEKMPKVKDFNFYVFGANAGGFIYSDDPQRVEELMKVAREEIFHDLPDTQVFLFRGSMIQVSNGGDGRAINIDLTGPNMDDLIAGAKVALAEVKVALPEATAQPQPRLDMAEPELRLNPDDRRITQAGLTRNDVAQAVQAFTGGLFINEYFNGNERMNVILRSTPWNTPEQLKALPIVTPSAGIQTLGELATIERTVGPTQLRRVNGKRTVSVVVTPPESMSLQEAQTLLMTQVMPKVRASLPANTSAILAGNAQKMDSAIEEMTTNFALALFILFLLMTALFKSAKDSLLVLLVMPLALAGGVLALYILNLFTFQSLDLLTMIGFIILLGLVVNNAILLVDQTRTSERQGLTRELAVNQAVLIRARPVYLSTLTSLFGMLPLMLMPGVGSEIYRGLATVIVGGMAVSAIFTLVLMPSLLQLGRKIPPKINNKTNLKQSSLNLVANQ</sequence>
<feature type="transmembrane region" description="Helical" evidence="1">
    <location>
        <begin position="12"/>
        <end position="34"/>
    </location>
</feature>
<evidence type="ECO:0000313" key="2">
    <source>
        <dbReference type="EMBL" id="CAH9067088.1"/>
    </source>
</evidence>
<feature type="transmembrane region" description="Helical" evidence="1">
    <location>
        <begin position="990"/>
        <end position="1013"/>
    </location>
</feature>
<feature type="transmembrane region" description="Helical" evidence="1">
    <location>
        <begin position="913"/>
        <end position="934"/>
    </location>
</feature>
<dbReference type="EMBL" id="CAMAPC010000029">
    <property type="protein sequence ID" value="CAH9067088.1"/>
    <property type="molecule type" value="Genomic_DNA"/>
</dbReference>
<feature type="transmembrane region" description="Helical" evidence="1">
    <location>
        <begin position="435"/>
        <end position="459"/>
    </location>
</feature>
<accession>A0A9W4R5L5</accession>
<dbReference type="Gene3D" id="3.30.70.1430">
    <property type="entry name" value="Multidrug efflux transporter AcrB pore domain"/>
    <property type="match status" value="2"/>
</dbReference>
<dbReference type="Gene3D" id="3.30.2090.10">
    <property type="entry name" value="Multidrug efflux transporter AcrB TolC docking domain, DN and DC subdomains"/>
    <property type="match status" value="2"/>
</dbReference>
<comment type="caution">
    <text evidence="2">The sequence shown here is derived from an EMBL/GenBank/DDBJ whole genome shotgun (WGS) entry which is preliminary data.</text>
</comment>
<keyword evidence="1" id="KW-1133">Transmembrane helix</keyword>